<dbReference type="GeneID" id="120269317"/>
<evidence type="ECO:0000313" key="3">
    <source>
        <dbReference type="Proteomes" id="UP001515500"/>
    </source>
</evidence>
<evidence type="ECO:0000256" key="1">
    <source>
        <dbReference type="ARBA" id="ARBA00023002"/>
    </source>
</evidence>
<dbReference type="PANTHER" id="PTHR10366">
    <property type="entry name" value="NAD DEPENDENT EPIMERASE/DEHYDRATASE"/>
    <property type="match status" value="1"/>
</dbReference>
<proteinExistence type="predicted"/>
<dbReference type="Pfam" id="PF01370">
    <property type="entry name" value="Epimerase"/>
    <property type="match status" value="1"/>
</dbReference>
<reference evidence="4" key="1">
    <citation type="submission" date="2025-08" db="UniProtKB">
        <authorList>
            <consortium name="RefSeq"/>
        </authorList>
    </citation>
    <scope>IDENTIFICATION</scope>
</reference>
<dbReference type="GO" id="GO:0016616">
    <property type="term" value="F:oxidoreductase activity, acting on the CH-OH group of donors, NAD or NADP as acceptor"/>
    <property type="evidence" value="ECO:0007669"/>
    <property type="project" value="TreeGrafter"/>
</dbReference>
<protein>
    <submittedName>
        <fullName evidence="4">Dihydroflavonol 4-reductase</fullName>
    </submittedName>
</protein>
<evidence type="ECO:0000313" key="4">
    <source>
        <dbReference type="RefSeq" id="XP_039132585.1"/>
    </source>
</evidence>
<name>A0AB40BYN7_DIOCR</name>
<keyword evidence="1" id="KW-0560">Oxidoreductase</keyword>
<dbReference type="InterPro" id="IPR001509">
    <property type="entry name" value="Epimerase_deHydtase"/>
</dbReference>
<dbReference type="AlphaFoldDB" id="A0AB40BYN7"/>
<dbReference type="Proteomes" id="UP001515500">
    <property type="component" value="Chromosome 9"/>
</dbReference>
<dbReference type="PANTHER" id="PTHR10366:SF628">
    <property type="entry name" value="NAD(P)-BINDING ROSSMANN-FOLD SUPERFAMILY PROTEIN"/>
    <property type="match status" value="1"/>
</dbReference>
<dbReference type="Gene3D" id="3.40.50.720">
    <property type="entry name" value="NAD(P)-binding Rossmann-like Domain"/>
    <property type="match status" value="1"/>
</dbReference>
<organism evidence="3 4">
    <name type="scientific">Dioscorea cayennensis subsp. rotundata</name>
    <name type="common">White Guinea yam</name>
    <name type="synonym">Dioscorea rotundata</name>
    <dbReference type="NCBI Taxonomy" id="55577"/>
    <lineage>
        <taxon>Eukaryota</taxon>
        <taxon>Viridiplantae</taxon>
        <taxon>Streptophyta</taxon>
        <taxon>Embryophyta</taxon>
        <taxon>Tracheophyta</taxon>
        <taxon>Spermatophyta</taxon>
        <taxon>Magnoliopsida</taxon>
        <taxon>Liliopsida</taxon>
        <taxon>Dioscoreales</taxon>
        <taxon>Dioscoreaceae</taxon>
        <taxon>Dioscorea</taxon>
    </lineage>
</organism>
<dbReference type="InterPro" id="IPR050425">
    <property type="entry name" value="NAD(P)_dehydrat-like"/>
</dbReference>
<sequence length="341" mass="37179">MASFHHGDAMAMCVTGATGYIGSWLVQSLLKKGYLVHATARDLDKARQVLSNLGGNGKLKIFKADLDEEGSFDEAVKGCIGVFHVAASMEFNCDANQNIESSMLEPALKGTTNLLQSCSKVGSVKRVIFTSSISTITAKDENGEWIHKVDESCLNPANLVWKKRPSGWVYVLSKLLTEQKAFQFANEKGIDLVSIIPPTVAGPFLTPDVPTSLQVLLSPITGDPKLFPILAAVHARLGSIPLVHIEDICNAHIFLMEHVEAEGRYICSATSCAMAQLIEILSFKYPSCSPKRISEDHYEKIPSIICSMKLTSLGFKFCYDLADIIKHSVASCSESGFLKTF</sequence>
<dbReference type="RefSeq" id="XP_039132585.1">
    <property type="nucleotide sequence ID" value="XM_039276651.1"/>
</dbReference>
<accession>A0AB40BYN7</accession>
<dbReference type="InterPro" id="IPR036291">
    <property type="entry name" value="NAD(P)-bd_dom_sf"/>
</dbReference>
<evidence type="ECO:0000259" key="2">
    <source>
        <dbReference type="Pfam" id="PF01370"/>
    </source>
</evidence>
<feature type="domain" description="NAD-dependent epimerase/dehydratase" evidence="2">
    <location>
        <begin position="12"/>
        <end position="262"/>
    </location>
</feature>
<gene>
    <name evidence="4" type="primary">LOC120269317</name>
</gene>
<dbReference type="SUPFAM" id="SSF51735">
    <property type="entry name" value="NAD(P)-binding Rossmann-fold domains"/>
    <property type="match status" value="1"/>
</dbReference>
<dbReference type="CDD" id="cd08958">
    <property type="entry name" value="FR_SDR_e"/>
    <property type="match status" value="1"/>
</dbReference>
<keyword evidence="3" id="KW-1185">Reference proteome</keyword>
<dbReference type="FunFam" id="3.40.50.720:FF:000085">
    <property type="entry name" value="Dihydroflavonol reductase"/>
    <property type="match status" value="1"/>
</dbReference>